<protein>
    <recommendedName>
        <fullName evidence="2">Peptidase M15A C-terminal domain-containing protein</fullName>
    </recommendedName>
</protein>
<dbReference type="AlphaFoldDB" id="A0A0H5Q503"/>
<dbReference type="InterPro" id="IPR013230">
    <property type="entry name" value="Peptidase_M15A_C"/>
</dbReference>
<sequence length="117" mass="12404">MGDISPHFSRSEFDSKDGVPAPRSFNLGRLVACLEVLREITDSQPLEIVSGFRSPQHNLAVGGATSSRHLVAAAADIPAGRVSIAQARSAGFQGIGVARDGTVSHVDNRTVAAIWYY</sequence>
<dbReference type="Pfam" id="PF08291">
    <property type="entry name" value="Peptidase_M15_3"/>
    <property type="match status" value="1"/>
</dbReference>
<feature type="domain" description="Peptidase M15A C-terminal" evidence="2">
    <location>
        <begin position="24"/>
        <end position="107"/>
    </location>
</feature>
<name>A0A0H5Q503_9ZZZZ</name>
<dbReference type="EMBL" id="LN853707">
    <property type="protein sequence ID" value="CRY96530.1"/>
    <property type="molecule type" value="Genomic_DNA"/>
</dbReference>
<proteinExistence type="predicted"/>
<reference evidence="3" key="1">
    <citation type="submission" date="2015-06" db="EMBL/GenBank/DDBJ databases">
        <authorList>
            <person name="Joergensen T."/>
        </authorList>
    </citation>
    <scope>NUCLEOTIDE SEQUENCE</scope>
    <source>
        <strain evidence="3">RGFK1127</strain>
    </source>
</reference>
<evidence type="ECO:0000313" key="3">
    <source>
        <dbReference type="EMBL" id="CRY96530.1"/>
    </source>
</evidence>
<dbReference type="SUPFAM" id="SSF55166">
    <property type="entry name" value="Hedgehog/DD-peptidase"/>
    <property type="match status" value="1"/>
</dbReference>
<reference evidence="3" key="2">
    <citation type="submission" date="2015-07" db="EMBL/GenBank/DDBJ databases">
        <title>Plasmids, circular viruses and viroids from rat gut.</title>
        <authorList>
            <person name="Jorgensen T.J."/>
            <person name="Hansen M.A."/>
            <person name="Xu Z."/>
            <person name="Tabak M.A."/>
            <person name="Sorensen S.J."/>
            <person name="Hansen L.H."/>
        </authorList>
    </citation>
    <scope>NUCLEOTIDE SEQUENCE</scope>
    <source>
        <strain evidence="3">RGFK1127</strain>
    </source>
</reference>
<evidence type="ECO:0000259" key="2">
    <source>
        <dbReference type="Pfam" id="PF08291"/>
    </source>
</evidence>
<organism evidence="3">
    <name type="scientific">uncultured prokaryote</name>
    <dbReference type="NCBI Taxonomy" id="198431"/>
    <lineage>
        <taxon>unclassified sequences</taxon>
        <taxon>environmental samples</taxon>
    </lineage>
</organism>
<feature type="region of interest" description="Disordered" evidence="1">
    <location>
        <begin position="1"/>
        <end position="23"/>
    </location>
</feature>
<accession>A0A0H5Q503</accession>
<dbReference type="Gene3D" id="3.30.1380.10">
    <property type="match status" value="1"/>
</dbReference>
<dbReference type="InterPro" id="IPR009045">
    <property type="entry name" value="Zn_M74/Hedgehog-like"/>
</dbReference>
<evidence type="ECO:0000256" key="1">
    <source>
        <dbReference type="SAM" id="MobiDB-lite"/>
    </source>
</evidence>